<organism evidence="2">
    <name type="scientific">marine sediment metagenome</name>
    <dbReference type="NCBI Taxonomy" id="412755"/>
    <lineage>
        <taxon>unclassified sequences</taxon>
        <taxon>metagenomes</taxon>
        <taxon>ecological metagenomes</taxon>
    </lineage>
</organism>
<dbReference type="AlphaFoldDB" id="A0A0F9JAZ6"/>
<gene>
    <name evidence="2" type="ORF">LCGC14_1778630</name>
</gene>
<accession>A0A0F9JAZ6</accession>
<reference evidence="2" key="1">
    <citation type="journal article" date="2015" name="Nature">
        <title>Complex archaea that bridge the gap between prokaryotes and eukaryotes.</title>
        <authorList>
            <person name="Spang A."/>
            <person name="Saw J.H."/>
            <person name="Jorgensen S.L."/>
            <person name="Zaremba-Niedzwiedzka K."/>
            <person name="Martijn J."/>
            <person name="Lind A.E."/>
            <person name="van Eijk R."/>
            <person name="Schleper C."/>
            <person name="Guy L."/>
            <person name="Ettema T.J."/>
        </authorList>
    </citation>
    <scope>NUCLEOTIDE SEQUENCE</scope>
</reference>
<comment type="caution">
    <text evidence="2">The sequence shown here is derived from an EMBL/GenBank/DDBJ whole genome shotgun (WGS) entry which is preliminary data.</text>
</comment>
<feature type="domain" description="4Fe-4S ferredoxin-type" evidence="1">
    <location>
        <begin position="293"/>
        <end position="322"/>
    </location>
</feature>
<evidence type="ECO:0000259" key="1">
    <source>
        <dbReference type="PROSITE" id="PS51379"/>
    </source>
</evidence>
<dbReference type="InterPro" id="IPR017896">
    <property type="entry name" value="4Fe4S_Fe-S-bd"/>
</dbReference>
<dbReference type="PROSITE" id="PS51379">
    <property type="entry name" value="4FE4S_FER_2"/>
    <property type="match status" value="2"/>
</dbReference>
<dbReference type="EMBL" id="LAZR01016787">
    <property type="protein sequence ID" value="KKM03016.1"/>
    <property type="molecule type" value="Genomic_DNA"/>
</dbReference>
<dbReference type="PROSITE" id="PS00198">
    <property type="entry name" value="4FE4S_FER_1"/>
    <property type="match status" value="1"/>
</dbReference>
<protein>
    <recommendedName>
        <fullName evidence="1">4Fe-4S ferredoxin-type domain-containing protein</fullName>
    </recommendedName>
</protein>
<dbReference type="Gene3D" id="3.30.70.20">
    <property type="match status" value="1"/>
</dbReference>
<proteinExistence type="predicted"/>
<feature type="domain" description="4Fe-4S ferredoxin-type" evidence="1">
    <location>
        <begin position="325"/>
        <end position="351"/>
    </location>
</feature>
<evidence type="ECO:0000313" key="2">
    <source>
        <dbReference type="EMBL" id="KKM03016.1"/>
    </source>
</evidence>
<dbReference type="InterPro" id="IPR017900">
    <property type="entry name" value="4Fe4S_Fe_S_CS"/>
</dbReference>
<sequence length="376" mass="42636">MYYQMKNGVNDMSGEDSIYRKLQKKIHESTPAGFPASDDGTDIKILKLLFSPEEVSIAMNLGARMEPLDIIQGRVSKSNISQSIEELEVILDRLVKNGAIISVEWQGKKLYSLVQFAVGFFEYQLGRMTKEFAELANKYMLETFYKAMHVKGAPPQLHTIPIEKSLTLEHHTGTYDNIRNIITNKVEKISIRDCVCREEHDLLEESCKLSDIRRCCVMFNRAAESSIKDGTGEEVSKEEFFDILDKYQKAGFVLQPQNTQNPGYMCVCCGCCCGVLQTAKQFPRPAEYYFSNFYAESDPDLCIGCEVCLERCQMDAITMENEVSVVNLDRCIGCGNCVATCGSDAMILHKREKEIVPPQDRNELYQKIFEKKLSSV</sequence>
<dbReference type="SUPFAM" id="SSF54862">
    <property type="entry name" value="4Fe-4S ferredoxins"/>
    <property type="match status" value="1"/>
</dbReference>
<name>A0A0F9JAZ6_9ZZZZ</name>
<dbReference type="Pfam" id="PF13237">
    <property type="entry name" value="Fer4_10"/>
    <property type="match status" value="1"/>
</dbReference>